<evidence type="ECO:0000256" key="6">
    <source>
        <dbReference type="SAM" id="MobiDB-lite"/>
    </source>
</evidence>
<dbReference type="InterPro" id="IPR001356">
    <property type="entry name" value="HD"/>
</dbReference>
<dbReference type="PROSITE" id="PS50071">
    <property type="entry name" value="HOMEOBOX_2"/>
    <property type="match status" value="1"/>
</dbReference>
<gene>
    <name evidence="8" type="ORF">O181_070395</name>
</gene>
<dbReference type="InterPro" id="IPR008422">
    <property type="entry name" value="KN_HD"/>
</dbReference>
<dbReference type="InterPro" id="IPR009057">
    <property type="entry name" value="Homeodomain-like_sf"/>
</dbReference>
<evidence type="ECO:0000259" key="7">
    <source>
        <dbReference type="PROSITE" id="PS50071"/>
    </source>
</evidence>
<evidence type="ECO:0000256" key="1">
    <source>
        <dbReference type="ARBA" id="ARBA00005800"/>
    </source>
</evidence>
<dbReference type="SUPFAM" id="SSF46689">
    <property type="entry name" value="Homeodomain-like"/>
    <property type="match status" value="1"/>
</dbReference>
<accession>A0A9Q3I907</accession>
<dbReference type="GO" id="GO:0006355">
    <property type="term" value="P:regulation of DNA-templated transcription"/>
    <property type="evidence" value="ECO:0007669"/>
    <property type="project" value="InterPro"/>
</dbReference>
<comment type="similarity">
    <text evidence="1">Belongs to the TALE/M-ATYP homeobox family.</text>
</comment>
<keyword evidence="2 5" id="KW-0238">DNA-binding</keyword>
<dbReference type="EMBL" id="AVOT02036210">
    <property type="protein sequence ID" value="MBW0530680.1"/>
    <property type="molecule type" value="Genomic_DNA"/>
</dbReference>
<organism evidence="8 9">
    <name type="scientific">Austropuccinia psidii MF-1</name>
    <dbReference type="NCBI Taxonomy" id="1389203"/>
    <lineage>
        <taxon>Eukaryota</taxon>
        <taxon>Fungi</taxon>
        <taxon>Dikarya</taxon>
        <taxon>Basidiomycota</taxon>
        <taxon>Pucciniomycotina</taxon>
        <taxon>Pucciniomycetes</taxon>
        <taxon>Pucciniales</taxon>
        <taxon>Sphaerophragmiaceae</taxon>
        <taxon>Austropuccinia</taxon>
    </lineage>
</organism>
<dbReference type="GO" id="GO:0005634">
    <property type="term" value="C:nucleus"/>
    <property type="evidence" value="ECO:0007669"/>
    <property type="project" value="UniProtKB-SubCell"/>
</dbReference>
<evidence type="ECO:0000313" key="8">
    <source>
        <dbReference type="EMBL" id="MBW0530680.1"/>
    </source>
</evidence>
<dbReference type="CDD" id="cd00086">
    <property type="entry name" value="homeodomain"/>
    <property type="match status" value="1"/>
</dbReference>
<evidence type="ECO:0000256" key="2">
    <source>
        <dbReference type="ARBA" id="ARBA00023125"/>
    </source>
</evidence>
<name>A0A9Q3I907_9BASI</name>
<comment type="caution">
    <text evidence="8">The sequence shown here is derived from an EMBL/GenBank/DDBJ whole genome shotgun (WGS) entry which is preliminary data.</text>
</comment>
<reference evidence="8" key="1">
    <citation type="submission" date="2021-03" db="EMBL/GenBank/DDBJ databases">
        <title>Draft genome sequence of rust myrtle Austropuccinia psidii MF-1, a brazilian biotype.</title>
        <authorList>
            <person name="Quecine M.C."/>
            <person name="Pachon D.M.R."/>
            <person name="Bonatelli M.L."/>
            <person name="Correr F.H."/>
            <person name="Franceschini L.M."/>
            <person name="Leite T.F."/>
            <person name="Margarido G.R.A."/>
            <person name="Almeida C.A."/>
            <person name="Ferrarezi J.A."/>
            <person name="Labate C.A."/>
        </authorList>
    </citation>
    <scope>NUCLEOTIDE SEQUENCE</scope>
    <source>
        <strain evidence="8">MF-1</strain>
    </source>
</reference>
<keyword evidence="3 5" id="KW-0371">Homeobox</keyword>
<evidence type="ECO:0000256" key="4">
    <source>
        <dbReference type="ARBA" id="ARBA00023242"/>
    </source>
</evidence>
<keyword evidence="4 5" id="KW-0539">Nucleus</keyword>
<protein>
    <recommendedName>
        <fullName evidence="7">Homeobox domain-containing protein</fullName>
    </recommendedName>
</protein>
<feature type="DNA-binding region" description="Homeobox" evidence="5">
    <location>
        <begin position="141"/>
        <end position="174"/>
    </location>
</feature>
<sequence>MLPEAISEKFDKLQFEFLQSCRSNDTPNLAHINNDLNSLLIPLQQSLSSDSIPDTNAEAHLAITHNMQIVAQTAVQNQVIADEILQTLANALSALSLSNASPAPSSLSSTVSSPEAACCSTNSQSLLKHWCQQHLAYLFPTKSQMAELALQASMSDNQITLWFRNARTRSGWAKLYAHKTLVQKDQAKLKLLLEEFHSIKRLNSPTRAKEIIASVESYQMVDKILKWFETGPKTKKKQESSNVRPWIKTVISNTLTSFRQGAAGIMDSSKQLVSNLNCSAVSPDSSTPSSTPSLSCSASYTQSTSPESSSPSSSSSSLRSNSPISILSSTSHASLPISSAQLLSSNVASFPSFPDLFTFSSPSLPLSPPHMPETIPGPLSTTFISQDQSCNVELPPSLSSHVAGNCLVEGQFDDAPEECS</sequence>
<evidence type="ECO:0000313" key="9">
    <source>
        <dbReference type="Proteomes" id="UP000765509"/>
    </source>
</evidence>
<comment type="subcellular location">
    <subcellularLocation>
        <location evidence="5">Nucleus</location>
    </subcellularLocation>
</comment>
<keyword evidence="9" id="KW-1185">Reference proteome</keyword>
<proteinExistence type="inferred from homology"/>
<dbReference type="AlphaFoldDB" id="A0A9Q3I907"/>
<evidence type="ECO:0000256" key="5">
    <source>
        <dbReference type="PROSITE-ProRule" id="PRU00108"/>
    </source>
</evidence>
<feature type="domain" description="Homeobox" evidence="7">
    <location>
        <begin position="139"/>
        <end position="173"/>
    </location>
</feature>
<dbReference type="GO" id="GO:0003677">
    <property type="term" value="F:DNA binding"/>
    <property type="evidence" value="ECO:0007669"/>
    <property type="project" value="UniProtKB-UniRule"/>
</dbReference>
<dbReference type="Gene3D" id="1.10.10.60">
    <property type="entry name" value="Homeodomain-like"/>
    <property type="match status" value="1"/>
</dbReference>
<feature type="region of interest" description="Disordered" evidence="6">
    <location>
        <begin position="280"/>
        <end position="321"/>
    </location>
</feature>
<dbReference type="Proteomes" id="UP000765509">
    <property type="component" value="Unassembled WGS sequence"/>
</dbReference>
<dbReference type="OrthoDB" id="10056939at2759"/>
<evidence type="ECO:0000256" key="3">
    <source>
        <dbReference type="ARBA" id="ARBA00023155"/>
    </source>
</evidence>
<dbReference type="Pfam" id="PF05920">
    <property type="entry name" value="Homeobox_KN"/>
    <property type="match status" value="1"/>
</dbReference>